<dbReference type="NCBIfam" id="NF007490">
    <property type="entry name" value="PRK10084.1"/>
    <property type="match status" value="1"/>
</dbReference>
<evidence type="ECO:0000256" key="2">
    <source>
        <dbReference type="ARBA" id="ARBA00001911"/>
    </source>
</evidence>
<dbReference type="InterPro" id="IPR016040">
    <property type="entry name" value="NAD(P)-bd_dom"/>
</dbReference>
<sequence length="361" mass="40475">MKILVTGGAGFIGSAVVRHIIKNTQDTVVNVDKLTYAGNLESLAEVSENSRYYFELADICDKAAMEHIFAAHKPDAVMHLAAESHVDRSITGPADFIETNIVGTYVLLEAARGYWNGLDADKKQAFRFHHISTDEVYGDLPHPDEVQAGSTLPLFTENTAYAPSSPYSASKASSDHLVRAWLRTYGFPTIVTNCSNNYGPYHFPEKLIPLVILNALEGKALPIYGRGDQIRDWLYVEDHARALYTVVTRGIVGETYNIGGHNEKKNLDVVHTICDLLDEIVPKEGSYRDQITYVADRPGHDRRYAIDAAKISDELGWKPLETFESGIRKTVEWYLSNTQWVENVKSGAYKTWIEQNYGERN</sequence>
<name>A0A7X1BQC0_9ENTR</name>
<comment type="catalytic activity">
    <reaction evidence="1 7">
        <text>dTDP-alpha-D-glucose = dTDP-4-dehydro-6-deoxy-alpha-D-glucose + H2O</text>
        <dbReference type="Rhea" id="RHEA:17221"/>
        <dbReference type="ChEBI" id="CHEBI:15377"/>
        <dbReference type="ChEBI" id="CHEBI:57477"/>
        <dbReference type="ChEBI" id="CHEBI:57649"/>
        <dbReference type="EC" id="4.2.1.46"/>
    </reaction>
</comment>
<protein>
    <recommendedName>
        <fullName evidence="4 7">dTDP-glucose 4,6-dehydratase</fullName>
        <ecNumber evidence="4 7">4.2.1.46</ecNumber>
    </recommendedName>
</protein>
<proteinExistence type="inferred from homology"/>
<evidence type="ECO:0000256" key="1">
    <source>
        <dbReference type="ARBA" id="ARBA00001539"/>
    </source>
</evidence>
<dbReference type="RefSeq" id="WP_085047933.1">
    <property type="nucleotide sequence ID" value="NZ_CP101080.1"/>
</dbReference>
<dbReference type="PANTHER" id="PTHR43000">
    <property type="entry name" value="DTDP-D-GLUCOSE 4,6-DEHYDRATASE-RELATED"/>
    <property type="match status" value="1"/>
</dbReference>
<dbReference type="NCBIfam" id="TIGR01181">
    <property type="entry name" value="dTDP_gluc_dehyt"/>
    <property type="match status" value="1"/>
</dbReference>
<dbReference type="Gene3D" id="3.90.25.10">
    <property type="entry name" value="UDP-galactose 4-epimerase, domain 1"/>
    <property type="match status" value="1"/>
</dbReference>
<dbReference type="CDD" id="cd05246">
    <property type="entry name" value="dTDP_GD_SDR_e"/>
    <property type="match status" value="1"/>
</dbReference>
<dbReference type="FunFam" id="3.40.50.720:FF:000108">
    <property type="entry name" value="dTDP-glucose 4,6-dehydratase"/>
    <property type="match status" value="1"/>
</dbReference>
<dbReference type="Gene3D" id="3.40.50.720">
    <property type="entry name" value="NAD(P)-binding Rossmann-like Domain"/>
    <property type="match status" value="1"/>
</dbReference>
<evidence type="ECO:0000313" key="10">
    <source>
        <dbReference type="Proteomes" id="UP000548504"/>
    </source>
</evidence>
<evidence type="ECO:0000259" key="8">
    <source>
        <dbReference type="Pfam" id="PF16363"/>
    </source>
</evidence>
<evidence type="ECO:0000256" key="7">
    <source>
        <dbReference type="RuleBase" id="RU004473"/>
    </source>
</evidence>
<dbReference type="InterPro" id="IPR005888">
    <property type="entry name" value="dTDP_Gluc_deHydtase"/>
</dbReference>
<keyword evidence="5" id="KW-0520">NAD</keyword>
<evidence type="ECO:0000256" key="4">
    <source>
        <dbReference type="ARBA" id="ARBA00011990"/>
    </source>
</evidence>
<organism evidence="9 10">
    <name type="scientific">Citrobacter cronae</name>
    <dbReference type="NCBI Taxonomy" id="1748967"/>
    <lineage>
        <taxon>Bacteria</taxon>
        <taxon>Pseudomonadati</taxon>
        <taxon>Pseudomonadota</taxon>
        <taxon>Gammaproteobacteria</taxon>
        <taxon>Enterobacterales</taxon>
        <taxon>Enterobacteriaceae</taxon>
        <taxon>Citrobacter</taxon>
        <taxon>Citrobacter freundii complex</taxon>
    </lineage>
</organism>
<dbReference type="AlphaFoldDB" id="A0A7X1BQC0"/>
<evidence type="ECO:0000256" key="6">
    <source>
        <dbReference type="ARBA" id="ARBA00023239"/>
    </source>
</evidence>
<dbReference type="EMBL" id="JACLAG010000001">
    <property type="protein sequence ID" value="MBC2619961.1"/>
    <property type="molecule type" value="Genomic_DNA"/>
</dbReference>
<keyword evidence="6 7" id="KW-0456">Lyase</keyword>
<comment type="caution">
    <text evidence="9">The sequence shown here is derived from an EMBL/GenBank/DDBJ whole genome shotgun (WGS) entry which is preliminary data.</text>
</comment>
<gene>
    <name evidence="9" type="primary">rfbB</name>
    <name evidence="9" type="ORF">H7I73_09950</name>
</gene>
<dbReference type="Pfam" id="PF16363">
    <property type="entry name" value="GDP_Man_Dehyd"/>
    <property type="match status" value="1"/>
</dbReference>
<reference evidence="9 10" key="1">
    <citation type="submission" date="2020-08" db="EMBL/GenBank/DDBJ databases">
        <title>Emergence and comparative genomics analysis of Citrobacter in Fennec fox imported from North Africa to China.</title>
        <authorList>
            <person name="Zheng B."/>
        </authorList>
    </citation>
    <scope>NUCLEOTIDE SEQUENCE [LARGE SCALE GENOMIC DNA]</scope>
    <source>
        <strain evidence="9 10">FF141</strain>
    </source>
</reference>
<dbReference type="EC" id="4.2.1.46" evidence="4 7"/>
<feature type="domain" description="NAD(P)-binding" evidence="8">
    <location>
        <begin position="4"/>
        <end position="330"/>
    </location>
</feature>
<comment type="similarity">
    <text evidence="3 7">Belongs to the NAD(P)-dependent epimerase/dehydratase family. dTDP-glucose dehydratase subfamily.</text>
</comment>
<accession>A0A7X1BQC0</accession>
<evidence type="ECO:0000256" key="5">
    <source>
        <dbReference type="ARBA" id="ARBA00023027"/>
    </source>
</evidence>
<dbReference type="InterPro" id="IPR036291">
    <property type="entry name" value="NAD(P)-bd_dom_sf"/>
</dbReference>
<evidence type="ECO:0000256" key="3">
    <source>
        <dbReference type="ARBA" id="ARBA00008178"/>
    </source>
</evidence>
<dbReference type="SUPFAM" id="SSF51735">
    <property type="entry name" value="NAD(P)-binding Rossmann-fold domains"/>
    <property type="match status" value="1"/>
</dbReference>
<evidence type="ECO:0000313" key="9">
    <source>
        <dbReference type="EMBL" id="MBC2619961.1"/>
    </source>
</evidence>
<dbReference type="GO" id="GO:0008460">
    <property type="term" value="F:dTDP-glucose 4,6-dehydratase activity"/>
    <property type="evidence" value="ECO:0007669"/>
    <property type="project" value="UniProtKB-EC"/>
</dbReference>
<comment type="cofactor">
    <cofactor evidence="2 7">
        <name>NAD(+)</name>
        <dbReference type="ChEBI" id="CHEBI:57540"/>
    </cofactor>
</comment>
<dbReference type="Proteomes" id="UP000548504">
    <property type="component" value="Unassembled WGS sequence"/>
</dbReference>
<dbReference type="GO" id="GO:0009225">
    <property type="term" value="P:nucleotide-sugar metabolic process"/>
    <property type="evidence" value="ECO:0007669"/>
    <property type="project" value="InterPro"/>
</dbReference>